<evidence type="ECO:0000256" key="2">
    <source>
        <dbReference type="ARBA" id="ARBA00023002"/>
    </source>
</evidence>
<dbReference type="InterPro" id="IPR002225">
    <property type="entry name" value="3Beta_OHSteriod_DH/Estase"/>
</dbReference>
<evidence type="ECO:0000313" key="4">
    <source>
        <dbReference type="EMBL" id="CAH2056699.1"/>
    </source>
</evidence>
<dbReference type="SUPFAM" id="SSF51735">
    <property type="entry name" value="NAD(P)-binding Rossmann-fold domains"/>
    <property type="match status" value="1"/>
</dbReference>
<keyword evidence="2" id="KW-0560">Oxidoreductase</keyword>
<keyword evidence="1" id="KW-0521">NADP</keyword>
<protein>
    <recommendedName>
        <fullName evidence="3">3-beta hydroxysteroid dehydrogenase/isomerase domain-containing protein</fullName>
    </recommendedName>
</protein>
<keyword evidence="5" id="KW-1185">Reference proteome</keyword>
<proteinExistence type="predicted"/>
<comment type="caution">
    <text evidence="4">The sequence shown here is derived from an EMBL/GenBank/DDBJ whole genome shotgun (WGS) entry which is preliminary data.</text>
</comment>
<sequence length="129" mass="14608">MPYPDTSRDLSYLTSLPGASERLQNFAADLDRPESFRAAIEGCRGFFHVAYPTDFQDKETEAVTTRRAITGTLGVLRACLDSKTVKRFVYTSSSCTVVYNQKGIAVVMDKTDWIDIDYVRAREFFRSLT</sequence>
<dbReference type="InterPro" id="IPR036291">
    <property type="entry name" value="NAD(P)-bd_dom_sf"/>
</dbReference>
<dbReference type="Pfam" id="PF01073">
    <property type="entry name" value="3Beta_HSD"/>
    <property type="match status" value="1"/>
</dbReference>
<organism evidence="4 5">
    <name type="scientific">Thlaspi arvense</name>
    <name type="common">Field penny-cress</name>
    <dbReference type="NCBI Taxonomy" id="13288"/>
    <lineage>
        <taxon>Eukaryota</taxon>
        <taxon>Viridiplantae</taxon>
        <taxon>Streptophyta</taxon>
        <taxon>Embryophyta</taxon>
        <taxon>Tracheophyta</taxon>
        <taxon>Spermatophyta</taxon>
        <taxon>Magnoliopsida</taxon>
        <taxon>eudicotyledons</taxon>
        <taxon>Gunneridae</taxon>
        <taxon>Pentapetalae</taxon>
        <taxon>rosids</taxon>
        <taxon>malvids</taxon>
        <taxon>Brassicales</taxon>
        <taxon>Brassicaceae</taxon>
        <taxon>Thlaspideae</taxon>
        <taxon>Thlaspi</taxon>
    </lineage>
</organism>
<name>A0AAU9S2I0_THLAR</name>
<dbReference type="EMBL" id="CAJVSB020000522">
    <property type="protein sequence ID" value="CAH2056699.1"/>
    <property type="molecule type" value="Genomic_DNA"/>
</dbReference>
<dbReference type="GO" id="GO:0006694">
    <property type="term" value="P:steroid biosynthetic process"/>
    <property type="evidence" value="ECO:0007669"/>
    <property type="project" value="InterPro"/>
</dbReference>
<accession>A0AAU9S2I0</accession>
<evidence type="ECO:0000256" key="1">
    <source>
        <dbReference type="ARBA" id="ARBA00022857"/>
    </source>
</evidence>
<reference evidence="4 5" key="1">
    <citation type="submission" date="2022-03" db="EMBL/GenBank/DDBJ databases">
        <authorList>
            <person name="Nunn A."/>
            <person name="Chopra R."/>
            <person name="Nunn A."/>
            <person name="Contreras Garrido A."/>
        </authorList>
    </citation>
    <scope>NUCLEOTIDE SEQUENCE [LARGE SCALE GENOMIC DNA]</scope>
</reference>
<evidence type="ECO:0000259" key="3">
    <source>
        <dbReference type="Pfam" id="PF01073"/>
    </source>
</evidence>
<dbReference type="InterPro" id="IPR050425">
    <property type="entry name" value="NAD(P)_dehydrat-like"/>
</dbReference>
<gene>
    <name evidence="4" type="ORF">TAV2_LOCUS11913</name>
</gene>
<dbReference type="AlphaFoldDB" id="A0AAU9S2I0"/>
<evidence type="ECO:0000313" key="5">
    <source>
        <dbReference type="Proteomes" id="UP000836841"/>
    </source>
</evidence>
<feature type="domain" description="3-beta hydroxysteroid dehydrogenase/isomerase" evidence="3">
    <location>
        <begin position="25"/>
        <end position="106"/>
    </location>
</feature>
<dbReference type="PANTHER" id="PTHR10366:SF563">
    <property type="entry name" value="CINNAMOYL-COA REDUCTASE 16"/>
    <property type="match status" value="1"/>
</dbReference>
<dbReference type="Gene3D" id="3.40.50.720">
    <property type="entry name" value="NAD(P)-binding Rossmann-like Domain"/>
    <property type="match status" value="1"/>
</dbReference>
<dbReference type="GO" id="GO:0016616">
    <property type="term" value="F:oxidoreductase activity, acting on the CH-OH group of donors, NAD or NADP as acceptor"/>
    <property type="evidence" value="ECO:0007669"/>
    <property type="project" value="InterPro"/>
</dbReference>
<dbReference type="PANTHER" id="PTHR10366">
    <property type="entry name" value="NAD DEPENDENT EPIMERASE/DEHYDRATASE"/>
    <property type="match status" value="1"/>
</dbReference>
<dbReference type="Proteomes" id="UP000836841">
    <property type="component" value="Unassembled WGS sequence"/>
</dbReference>